<feature type="domain" description="Semialdehyde dehydrogenase NAD-binding" evidence="8">
    <location>
        <begin position="3"/>
        <end position="142"/>
    </location>
</feature>
<dbReference type="InterPro" id="IPR036291">
    <property type="entry name" value="NAD(P)-bd_dom_sf"/>
</dbReference>
<dbReference type="InterPro" id="IPR050085">
    <property type="entry name" value="AGPR"/>
</dbReference>
<keyword evidence="5 7" id="KW-0560">Oxidoreductase</keyword>
<dbReference type="Proteomes" id="UP000230052">
    <property type="component" value="Unassembled WGS sequence"/>
</dbReference>
<evidence type="ECO:0000313" key="10">
    <source>
        <dbReference type="Proteomes" id="UP000230052"/>
    </source>
</evidence>
<keyword evidence="4 7" id="KW-0521">NADP</keyword>
<keyword evidence="2 7" id="KW-0055">Arginine biosynthesis</keyword>
<dbReference type="FunFam" id="3.30.360.10:FF:000014">
    <property type="entry name" value="N-acetyl-gamma-glutamyl-phosphate reductase"/>
    <property type="match status" value="1"/>
</dbReference>
<dbReference type="SUPFAM" id="SSF55347">
    <property type="entry name" value="Glyceraldehyde-3-phosphate dehydrogenase-like, C-terminal domain"/>
    <property type="match status" value="1"/>
</dbReference>
<dbReference type="Pfam" id="PF01118">
    <property type="entry name" value="Semialdhyde_dh"/>
    <property type="match status" value="1"/>
</dbReference>
<dbReference type="PANTHER" id="PTHR32338">
    <property type="entry name" value="N-ACETYL-GAMMA-GLUTAMYL-PHOSPHATE REDUCTASE, CHLOROPLASTIC-RELATED-RELATED"/>
    <property type="match status" value="1"/>
</dbReference>
<evidence type="ECO:0000256" key="7">
    <source>
        <dbReference type="HAMAP-Rule" id="MF_00150"/>
    </source>
</evidence>
<dbReference type="AlphaFoldDB" id="A0A2J0L112"/>
<dbReference type="PANTHER" id="PTHR32338:SF10">
    <property type="entry name" value="N-ACETYL-GAMMA-GLUTAMYL-PHOSPHATE REDUCTASE, CHLOROPLASTIC-RELATED"/>
    <property type="match status" value="1"/>
</dbReference>
<dbReference type="GO" id="GO:0003942">
    <property type="term" value="F:N-acetyl-gamma-glutamyl-phosphate reductase activity"/>
    <property type="evidence" value="ECO:0007669"/>
    <property type="project" value="UniProtKB-UniRule"/>
</dbReference>
<keyword evidence="7" id="KW-0963">Cytoplasm</keyword>
<reference evidence="9 10" key="1">
    <citation type="submission" date="2017-09" db="EMBL/GenBank/DDBJ databases">
        <title>Depth-based differentiation of microbial function through sediment-hosted aquifers and enrichment of novel symbionts in the deep terrestrial subsurface.</title>
        <authorList>
            <person name="Probst A.J."/>
            <person name="Ladd B."/>
            <person name="Jarett J.K."/>
            <person name="Geller-Mcgrath D.E."/>
            <person name="Sieber C.M."/>
            <person name="Emerson J.B."/>
            <person name="Anantharaman K."/>
            <person name="Thomas B.C."/>
            <person name="Malmstrom R."/>
            <person name="Stieglmeier M."/>
            <person name="Klingl A."/>
            <person name="Woyke T."/>
            <person name="Ryan C.M."/>
            <person name="Banfield J.F."/>
        </authorList>
    </citation>
    <scope>NUCLEOTIDE SEQUENCE [LARGE SCALE GENOMIC DNA]</scope>
    <source>
        <strain evidence="9">CG07_land_8_20_14_0_80_42_15</strain>
    </source>
</reference>
<evidence type="ECO:0000256" key="1">
    <source>
        <dbReference type="ARBA" id="ARBA00004862"/>
    </source>
</evidence>
<keyword evidence="3 7" id="KW-0028">Amino-acid biosynthesis</keyword>
<evidence type="ECO:0000256" key="4">
    <source>
        <dbReference type="ARBA" id="ARBA00022857"/>
    </source>
</evidence>
<dbReference type="GO" id="GO:0006526">
    <property type="term" value="P:L-arginine biosynthetic process"/>
    <property type="evidence" value="ECO:0007669"/>
    <property type="project" value="UniProtKB-UniRule"/>
</dbReference>
<organism evidence="9 10">
    <name type="scientific">Candidatus Aquitaenariimonas noxiae</name>
    <dbReference type="NCBI Taxonomy" id="1974741"/>
    <lineage>
        <taxon>Bacteria</taxon>
        <taxon>Pseudomonadati</taxon>
        <taxon>Candidatus Omnitrophota</taxon>
        <taxon>Candidatus Aquitaenariimonas</taxon>
    </lineage>
</organism>
<feature type="active site" evidence="7">
    <location>
        <position position="150"/>
    </location>
</feature>
<evidence type="ECO:0000256" key="6">
    <source>
        <dbReference type="ARBA" id="ARBA00050557"/>
    </source>
</evidence>
<comment type="function">
    <text evidence="7">Catalyzes the NADPH-dependent reduction of N-acetyl-5-glutamyl phosphate to yield N-acetyl-L-glutamate 5-semialdehyde.</text>
</comment>
<evidence type="ECO:0000256" key="2">
    <source>
        <dbReference type="ARBA" id="ARBA00022571"/>
    </source>
</evidence>
<comment type="similarity">
    <text evidence="7">Belongs to the NAGSA dehydrogenase family. Type 1 subfamily.</text>
</comment>
<evidence type="ECO:0000256" key="5">
    <source>
        <dbReference type="ARBA" id="ARBA00023002"/>
    </source>
</evidence>
<dbReference type="Pfam" id="PF22698">
    <property type="entry name" value="Semialdhyde_dhC_1"/>
    <property type="match status" value="1"/>
</dbReference>
<evidence type="ECO:0000313" key="9">
    <source>
        <dbReference type="EMBL" id="PIU41793.1"/>
    </source>
</evidence>
<dbReference type="InterPro" id="IPR058924">
    <property type="entry name" value="AGPR_dimerisation_dom"/>
</dbReference>
<comment type="pathway">
    <text evidence="1 7">Amino-acid biosynthesis; L-arginine biosynthesis; N(2)-acetyl-L-ornithine from L-glutamate: step 3/4.</text>
</comment>
<dbReference type="GO" id="GO:0005737">
    <property type="term" value="C:cytoplasm"/>
    <property type="evidence" value="ECO:0007669"/>
    <property type="project" value="UniProtKB-SubCell"/>
</dbReference>
<sequence length="340" mass="38159">MIRVAIVGATGYTGEELVDILSNHPEVELTSLTAIIDAPTKFSTLYPYFKKRVDLICKELDIDEVSRVSDLVFLALPHKISMEIAPKFLQNGKRVIDMSADYRLEDTDEYKKYYGISHKDTANLKKAVYGLPELYRSKIKDAQLIANPGCYPTSIILATAPVVKEKASALEQIIADSKSGATGAGRKADISLSFGEVDQNLKAYKINEHQHTPEINQEISRLAHKKISVVFVPHLVPMRRGILSTVYIKLNKKPQEADIHELYNKFYEKEYFVRVFEKKTLPQIVSVVNTNFCDIGLKVDGERGMVIVVSVIDNLRKGASGQAVQNMNIMYDFDEKTGLV</sequence>
<accession>A0A2J0L112</accession>
<dbReference type="SUPFAM" id="SSF51735">
    <property type="entry name" value="NAD(P)-binding Rossmann-fold domains"/>
    <property type="match status" value="1"/>
</dbReference>
<comment type="subcellular location">
    <subcellularLocation>
        <location evidence="7">Cytoplasm</location>
    </subcellularLocation>
</comment>
<evidence type="ECO:0000256" key="3">
    <source>
        <dbReference type="ARBA" id="ARBA00022605"/>
    </source>
</evidence>
<dbReference type="NCBIfam" id="TIGR01850">
    <property type="entry name" value="argC"/>
    <property type="match status" value="1"/>
</dbReference>
<comment type="caution">
    <text evidence="9">The sequence shown here is derived from an EMBL/GenBank/DDBJ whole genome shotgun (WGS) entry which is preliminary data.</text>
</comment>
<dbReference type="InterPro" id="IPR000706">
    <property type="entry name" value="AGPR_type-1"/>
</dbReference>
<dbReference type="HAMAP" id="MF_00150">
    <property type="entry name" value="ArgC_type1"/>
    <property type="match status" value="1"/>
</dbReference>
<dbReference type="Gene3D" id="3.40.50.720">
    <property type="entry name" value="NAD(P)-binding Rossmann-like Domain"/>
    <property type="match status" value="1"/>
</dbReference>
<dbReference type="CDD" id="cd17895">
    <property type="entry name" value="AGPR_1_N"/>
    <property type="match status" value="1"/>
</dbReference>
<dbReference type="GO" id="GO:0070401">
    <property type="term" value="F:NADP+ binding"/>
    <property type="evidence" value="ECO:0007669"/>
    <property type="project" value="InterPro"/>
</dbReference>
<evidence type="ECO:0000259" key="8">
    <source>
        <dbReference type="SMART" id="SM00859"/>
    </source>
</evidence>
<dbReference type="SMART" id="SM00859">
    <property type="entry name" value="Semialdhyde_dh"/>
    <property type="match status" value="1"/>
</dbReference>
<dbReference type="Gene3D" id="3.30.360.10">
    <property type="entry name" value="Dihydrodipicolinate Reductase, domain 2"/>
    <property type="match status" value="1"/>
</dbReference>
<proteinExistence type="inferred from homology"/>
<dbReference type="GO" id="GO:0051287">
    <property type="term" value="F:NAD binding"/>
    <property type="evidence" value="ECO:0007669"/>
    <property type="project" value="InterPro"/>
</dbReference>
<dbReference type="EC" id="1.2.1.38" evidence="7"/>
<gene>
    <name evidence="7" type="primary">argC</name>
    <name evidence="9" type="ORF">COS99_03640</name>
</gene>
<dbReference type="CDD" id="cd23934">
    <property type="entry name" value="AGPR_1_C"/>
    <property type="match status" value="1"/>
</dbReference>
<name>A0A2J0L112_9BACT</name>
<dbReference type="EMBL" id="PEWV01000033">
    <property type="protein sequence ID" value="PIU41793.1"/>
    <property type="molecule type" value="Genomic_DNA"/>
</dbReference>
<dbReference type="InterPro" id="IPR000534">
    <property type="entry name" value="Semialdehyde_DH_NAD-bd"/>
</dbReference>
<protein>
    <recommendedName>
        <fullName evidence="7">N-acetyl-gamma-glutamyl-phosphate reductase</fullName>
        <shortName evidence="7">AGPR</shortName>
        <ecNumber evidence="7">1.2.1.38</ecNumber>
    </recommendedName>
    <alternativeName>
        <fullName evidence="7">N-acetyl-glutamate semialdehyde dehydrogenase</fullName>
        <shortName evidence="7">NAGSA dehydrogenase</shortName>
    </alternativeName>
</protein>
<dbReference type="UniPathway" id="UPA00068">
    <property type="reaction ID" value="UER00108"/>
</dbReference>
<comment type="catalytic activity">
    <reaction evidence="6 7">
        <text>N-acetyl-L-glutamate 5-semialdehyde + phosphate + NADP(+) = N-acetyl-L-glutamyl 5-phosphate + NADPH + H(+)</text>
        <dbReference type="Rhea" id="RHEA:21588"/>
        <dbReference type="ChEBI" id="CHEBI:15378"/>
        <dbReference type="ChEBI" id="CHEBI:29123"/>
        <dbReference type="ChEBI" id="CHEBI:43474"/>
        <dbReference type="ChEBI" id="CHEBI:57783"/>
        <dbReference type="ChEBI" id="CHEBI:57936"/>
        <dbReference type="ChEBI" id="CHEBI:58349"/>
        <dbReference type="EC" id="1.2.1.38"/>
    </reaction>
</comment>